<proteinExistence type="predicted"/>
<dbReference type="RefSeq" id="WP_337695905.1">
    <property type="nucleotide sequence ID" value="NZ_JBBEGN010000007.1"/>
</dbReference>
<reference evidence="3 4" key="1">
    <citation type="submission" date="2024-03" db="EMBL/GenBank/DDBJ databases">
        <title>Actinomycetospora sp. OC33-EN08, a novel actinomycete isolated from wild orchid (Aerides multiflora).</title>
        <authorList>
            <person name="Suriyachadkun C."/>
        </authorList>
    </citation>
    <scope>NUCLEOTIDE SEQUENCE [LARGE SCALE GENOMIC DNA]</scope>
    <source>
        <strain evidence="3 4">OC33-EN08</strain>
    </source>
</reference>
<comment type="caution">
    <text evidence="3">The sequence shown here is derived from an EMBL/GenBank/DDBJ whole genome shotgun (WGS) entry which is preliminary data.</text>
</comment>
<feature type="transmembrane region" description="Helical" evidence="2">
    <location>
        <begin position="21"/>
        <end position="40"/>
    </location>
</feature>
<dbReference type="Proteomes" id="UP001385809">
    <property type="component" value="Unassembled WGS sequence"/>
</dbReference>
<protein>
    <submittedName>
        <fullName evidence="3">DUF4383 domain-containing protein</fullName>
    </submittedName>
</protein>
<keyword evidence="2" id="KW-0472">Membrane</keyword>
<dbReference type="Pfam" id="PF14325">
    <property type="entry name" value="DUF4383"/>
    <property type="match status" value="1"/>
</dbReference>
<sequence>MTDLDRSDLTPDHRVVVVHRVGAVVVALGIATFGVLGFVGGLDFFDTQGSPVLGLSSNGLLSTISIVTAVVLLVAAARGGKLSSTVMMVVGALFLVSAFANLAIMATPYNLLAFRLPNVFFSIGAGLVLLILGSYGRVSAKLPDDNPYREPHDDERSDDPEASLPSRPHNRREQAADREMAEASRAVGHGTATDEQRRRLAEIDHLRTHEERREAWMAGTAGADRHGSAMS</sequence>
<feature type="compositionally biased region" description="Basic and acidic residues" evidence="1">
    <location>
        <begin position="142"/>
        <end position="155"/>
    </location>
</feature>
<dbReference type="EMBL" id="JBBEGN010000007">
    <property type="protein sequence ID" value="MEJ2869332.1"/>
    <property type="molecule type" value="Genomic_DNA"/>
</dbReference>
<feature type="transmembrane region" description="Helical" evidence="2">
    <location>
        <begin position="86"/>
        <end position="106"/>
    </location>
</feature>
<feature type="transmembrane region" description="Helical" evidence="2">
    <location>
        <begin position="52"/>
        <end position="74"/>
    </location>
</feature>
<evidence type="ECO:0000313" key="3">
    <source>
        <dbReference type="EMBL" id="MEJ2869332.1"/>
    </source>
</evidence>
<evidence type="ECO:0000313" key="4">
    <source>
        <dbReference type="Proteomes" id="UP001385809"/>
    </source>
</evidence>
<keyword evidence="4" id="KW-1185">Reference proteome</keyword>
<gene>
    <name evidence="3" type="ORF">WCD74_16265</name>
</gene>
<organism evidence="3 4">
    <name type="scientific">Actinomycetospora aurantiaca</name>
    <dbReference type="NCBI Taxonomy" id="3129233"/>
    <lineage>
        <taxon>Bacteria</taxon>
        <taxon>Bacillati</taxon>
        <taxon>Actinomycetota</taxon>
        <taxon>Actinomycetes</taxon>
        <taxon>Pseudonocardiales</taxon>
        <taxon>Pseudonocardiaceae</taxon>
        <taxon>Actinomycetospora</taxon>
    </lineage>
</organism>
<evidence type="ECO:0000256" key="2">
    <source>
        <dbReference type="SAM" id="Phobius"/>
    </source>
</evidence>
<keyword evidence="2" id="KW-0812">Transmembrane</keyword>
<evidence type="ECO:0000256" key="1">
    <source>
        <dbReference type="SAM" id="MobiDB-lite"/>
    </source>
</evidence>
<name>A0ABU8MRV1_9PSEU</name>
<feature type="transmembrane region" description="Helical" evidence="2">
    <location>
        <begin position="112"/>
        <end position="132"/>
    </location>
</feature>
<keyword evidence="2" id="KW-1133">Transmembrane helix</keyword>
<feature type="compositionally biased region" description="Basic and acidic residues" evidence="1">
    <location>
        <begin position="171"/>
        <end position="182"/>
    </location>
</feature>
<accession>A0ABU8MRV1</accession>
<feature type="compositionally biased region" description="Basic and acidic residues" evidence="1">
    <location>
        <begin position="192"/>
        <end position="215"/>
    </location>
</feature>
<feature type="region of interest" description="Disordered" evidence="1">
    <location>
        <begin position="142"/>
        <end position="231"/>
    </location>
</feature>